<organism evidence="8 9">
    <name type="scientific">Asticcacaulis endophyticus</name>
    <dbReference type="NCBI Taxonomy" id="1395890"/>
    <lineage>
        <taxon>Bacteria</taxon>
        <taxon>Pseudomonadati</taxon>
        <taxon>Pseudomonadota</taxon>
        <taxon>Alphaproteobacteria</taxon>
        <taxon>Caulobacterales</taxon>
        <taxon>Caulobacteraceae</taxon>
        <taxon>Asticcacaulis</taxon>
    </lineage>
</organism>
<reference evidence="8" key="1">
    <citation type="journal article" date="2014" name="Int. J. Syst. Evol. Microbiol.">
        <title>Complete genome sequence of Corynebacterium casei LMG S-19264T (=DSM 44701T), isolated from a smear-ripened cheese.</title>
        <authorList>
            <consortium name="US DOE Joint Genome Institute (JGI-PGF)"/>
            <person name="Walter F."/>
            <person name="Albersmeier A."/>
            <person name="Kalinowski J."/>
            <person name="Ruckert C."/>
        </authorList>
    </citation>
    <scope>NUCLEOTIDE SEQUENCE</scope>
    <source>
        <strain evidence="8">KCTC 32296</strain>
    </source>
</reference>
<feature type="transmembrane region" description="Helical" evidence="6">
    <location>
        <begin position="143"/>
        <end position="162"/>
    </location>
</feature>
<gene>
    <name evidence="8" type="ORF">GCM10011273_26090</name>
</gene>
<name>A0A918UVE2_9CAUL</name>
<feature type="transmembrane region" description="Helical" evidence="6">
    <location>
        <begin position="95"/>
        <end position="113"/>
    </location>
</feature>
<comment type="caution">
    <text evidence="8">The sequence shown here is derived from an EMBL/GenBank/DDBJ whole genome shotgun (WGS) entry which is preliminary data.</text>
</comment>
<dbReference type="InterPro" id="IPR004477">
    <property type="entry name" value="ComEC_N"/>
</dbReference>
<feature type="transmembrane region" description="Helical" evidence="6">
    <location>
        <begin position="57"/>
        <end position="83"/>
    </location>
</feature>
<dbReference type="GO" id="GO:0005886">
    <property type="term" value="C:plasma membrane"/>
    <property type="evidence" value="ECO:0007669"/>
    <property type="project" value="UniProtKB-SubCell"/>
</dbReference>
<sequence>MMGLNRLRWTITRNLVEDLKDKFPDGQALGGFAAALVTGHQAYLSPRMVQDMRDSGLAHILSISGLHMAIVGGFIFFASRALLALSPALTLKYPIKKWAAWLAIIGVLAYLALSGTPAPAIRAAVVAIIVFMAVIVDRRALSLRSLAIAAVIVLALMPEAVIEPGFQMSFAATAALLALAEAQKPLIKEISVPWAVRAVQNMGRAIWLSLMASLVAGAATTPFSLHYFNRISVYGMISNLLSSPISSFMLMPALALWTVLQATPLAAPFMYIAGAGLMLTDKISAWTASLDGAVRIMPSAPDYVLLISFAGILWLCLIRGRVRWVGLIAAISIIVWPRTHPPDVWIDPQGANAAISDRTVAYVLRPKVKQYGYEHWLRHYGLKDDRETGLPHNYDCKGLLCVPKPQAVHKIGFWFGNKPPKVEVIIRLCQSSELVISRAEIAEWPQICAKINRIDRDDIASLGALELSRQGNQWLIKGSEVSRGDRPWVR</sequence>
<evidence type="ECO:0000259" key="7">
    <source>
        <dbReference type="Pfam" id="PF03772"/>
    </source>
</evidence>
<keyword evidence="3 6" id="KW-0812">Transmembrane</keyword>
<keyword evidence="4 6" id="KW-1133">Transmembrane helix</keyword>
<feature type="domain" description="ComEC/Rec2-related protein" evidence="7">
    <location>
        <begin position="36"/>
        <end position="320"/>
    </location>
</feature>
<keyword evidence="2" id="KW-1003">Cell membrane</keyword>
<keyword evidence="5 6" id="KW-0472">Membrane</keyword>
<evidence type="ECO:0000256" key="1">
    <source>
        <dbReference type="ARBA" id="ARBA00004651"/>
    </source>
</evidence>
<accession>A0A918UVE2</accession>
<evidence type="ECO:0000313" key="9">
    <source>
        <dbReference type="Proteomes" id="UP000662572"/>
    </source>
</evidence>
<proteinExistence type="predicted"/>
<dbReference type="NCBIfam" id="TIGR00360">
    <property type="entry name" value="ComEC_N-term"/>
    <property type="match status" value="1"/>
</dbReference>
<dbReference type="EMBL" id="BMZB01000003">
    <property type="protein sequence ID" value="GGZ38315.1"/>
    <property type="molecule type" value="Genomic_DNA"/>
</dbReference>
<dbReference type="AlphaFoldDB" id="A0A918UVE2"/>
<evidence type="ECO:0000256" key="4">
    <source>
        <dbReference type="ARBA" id="ARBA00022989"/>
    </source>
</evidence>
<dbReference type="InterPro" id="IPR052159">
    <property type="entry name" value="Competence_DNA_uptake"/>
</dbReference>
<evidence type="ECO:0000313" key="8">
    <source>
        <dbReference type="EMBL" id="GGZ38315.1"/>
    </source>
</evidence>
<feature type="transmembrane region" description="Helical" evidence="6">
    <location>
        <begin position="240"/>
        <end position="260"/>
    </location>
</feature>
<evidence type="ECO:0000256" key="5">
    <source>
        <dbReference type="ARBA" id="ARBA00023136"/>
    </source>
</evidence>
<keyword evidence="9" id="KW-1185">Reference proteome</keyword>
<comment type="subcellular location">
    <subcellularLocation>
        <location evidence="1">Cell membrane</location>
        <topology evidence="1">Multi-pass membrane protein</topology>
    </subcellularLocation>
</comment>
<dbReference type="PANTHER" id="PTHR30619:SF1">
    <property type="entry name" value="RECOMBINATION PROTEIN 2"/>
    <property type="match status" value="1"/>
</dbReference>
<protein>
    <recommendedName>
        <fullName evidence="7">ComEC/Rec2-related protein domain-containing protein</fullName>
    </recommendedName>
</protein>
<feature type="transmembrane region" description="Helical" evidence="6">
    <location>
        <begin position="206"/>
        <end position="228"/>
    </location>
</feature>
<feature type="transmembrane region" description="Helical" evidence="6">
    <location>
        <begin position="300"/>
        <end position="318"/>
    </location>
</feature>
<reference evidence="8" key="2">
    <citation type="submission" date="2020-09" db="EMBL/GenBank/DDBJ databases">
        <authorList>
            <person name="Sun Q."/>
            <person name="Kim S."/>
        </authorList>
    </citation>
    <scope>NUCLEOTIDE SEQUENCE</scope>
    <source>
        <strain evidence="8">KCTC 32296</strain>
    </source>
</reference>
<dbReference type="PANTHER" id="PTHR30619">
    <property type="entry name" value="DNA INTERNALIZATION/COMPETENCE PROTEIN COMEC/REC2"/>
    <property type="match status" value="1"/>
</dbReference>
<evidence type="ECO:0000256" key="6">
    <source>
        <dbReference type="SAM" id="Phobius"/>
    </source>
</evidence>
<evidence type="ECO:0000256" key="3">
    <source>
        <dbReference type="ARBA" id="ARBA00022692"/>
    </source>
</evidence>
<dbReference type="Proteomes" id="UP000662572">
    <property type="component" value="Unassembled WGS sequence"/>
</dbReference>
<dbReference type="Pfam" id="PF03772">
    <property type="entry name" value="Competence"/>
    <property type="match status" value="1"/>
</dbReference>
<evidence type="ECO:0000256" key="2">
    <source>
        <dbReference type="ARBA" id="ARBA00022475"/>
    </source>
</evidence>